<dbReference type="Pfam" id="PF09485">
    <property type="entry name" value="CRISPR_Cse2"/>
    <property type="match status" value="1"/>
</dbReference>
<evidence type="ECO:0000313" key="1">
    <source>
        <dbReference type="EMBL" id="MDR7353656.1"/>
    </source>
</evidence>
<dbReference type="RefSeq" id="WP_277104248.1">
    <property type="nucleotide sequence ID" value="NZ_BAAAJS010000013.1"/>
</dbReference>
<dbReference type="Proteomes" id="UP001183619">
    <property type="component" value="Unassembled WGS sequence"/>
</dbReference>
<protein>
    <submittedName>
        <fullName evidence="1">CRISPR system Cascade subunit CasB</fullName>
    </submittedName>
</protein>
<name>A0ABU2B4W9_9CORY</name>
<keyword evidence="2" id="KW-1185">Reference proteome</keyword>
<reference evidence="1 2" key="1">
    <citation type="submission" date="2023-07" db="EMBL/GenBank/DDBJ databases">
        <title>Sequencing the genomes of 1000 actinobacteria strains.</title>
        <authorList>
            <person name="Klenk H.-P."/>
        </authorList>
    </citation>
    <scope>NUCLEOTIDE SEQUENCE [LARGE SCALE GENOMIC DNA]</scope>
    <source>
        <strain evidence="1 2">DSM 44508</strain>
    </source>
</reference>
<dbReference type="CDD" id="cd09731">
    <property type="entry name" value="Cse2_I-E"/>
    <property type="match status" value="1"/>
</dbReference>
<sequence length="193" mass="22070">MTSKSKQLSEFIYRTIEQYQQHYLQGAPHAKADLANFRRLANKQLGDSPETWAVFSHGFPPQLIGNGFQPSPAETAAFISLTLFASHIQSKHEPMHLKNEGLGDALRKYAVKTNTDLFESSLFKRFNSVIHSPNMEGIAYHLRSLVQLFRSESIPLDYGKLATDLYRMQFPDSRTSTQLSWARQLYRTQTIES</sequence>
<organism evidence="1 2">
    <name type="scientific">Corynebacterium felinum</name>
    <dbReference type="NCBI Taxonomy" id="131318"/>
    <lineage>
        <taxon>Bacteria</taxon>
        <taxon>Bacillati</taxon>
        <taxon>Actinomycetota</taxon>
        <taxon>Actinomycetes</taxon>
        <taxon>Mycobacteriales</taxon>
        <taxon>Corynebacteriaceae</taxon>
        <taxon>Corynebacterium</taxon>
    </lineage>
</organism>
<proteinExistence type="predicted"/>
<dbReference type="InterPro" id="IPR038287">
    <property type="entry name" value="Cse2_sf"/>
</dbReference>
<accession>A0ABU2B4W9</accession>
<evidence type="ECO:0000313" key="2">
    <source>
        <dbReference type="Proteomes" id="UP001183619"/>
    </source>
</evidence>
<gene>
    <name evidence="1" type="ORF">J2S37_000194</name>
</gene>
<dbReference type="NCBIfam" id="TIGR02548">
    <property type="entry name" value="casB_cse2"/>
    <property type="match status" value="1"/>
</dbReference>
<dbReference type="EMBL" id="JAVDYF010000001">
    <property type="protein sequence ID" value="MDR7353656.1"/>
    <property type="molecule type" value="Genomic_DNA"/>
</dbReference>
<dbReference type="Gene3D" id="1.10.520.40">
    <property type="entry name" value="CRISPR-associated protein Cse2"/>
    <property type="match status" value="1"/>
</dbReference>
<dbReference type="InterPro" id="IPR013382">
    <property type="entry name" value="CRISPR-assoc_prot_Cse2"/>
</dbReference>
<comment type="caution">
    <text evidence="1">The sequence shown here is derived from an EMBL/GenBank/DDBJ whole genome shotgun (WGS) entry which is preliminary data.</text>
</comment>